<dbReference type="AlphaFoldDB" id="A0A2G5UM13"/>
<name>A0A2G5UM13_9PELO</name>
<feature type="compositionally biased region" description="Basic and acidic residues" evidence="1">
    <location>
        <begin position="1"/>
        <end position="27"/>
    </location>
</feature>
<evidence type="ECO:0000313" key="3">
    <source>
        <dbReference type="Proteomes" id="UP000230233"/>
    </source>
</evidence>
<keyword evidence="3" id="KW-1185">Reference proteome</keyword>
<evidence type="ECO:0000256" key="1">
    <source>
        <dbReference type="SAM" id="MobiDB-lite"/>
    </source>
</evidence>
<dbReference type="EMBL" id="PDUG01000003">
    <property type="protein sequence ID" value="PIC40580.1"/>
    <property type="molecule type" value="Genomic_DNA"/>
</dbReference>
<protein>
    <submittedName>
        <fullName evidence="2">Uncharacterized protein</fullName>
    </submittedName>
</protein>
<feature type="region of interest" description="Disordered" evidence="1">
    <location>
        <begin position="1"/>
        <end position="89"/>
    </location>
</feature>
<dbReference type="Proteomes" id="UP000230233">
    <property type="component" value="Chromosome III"/>
</dbReference>
<comment type="caution">
    <text evidence="2">The sequence shown here is derived from an EMBL/GenBank/DDBJ whole genome shotgun (WGS) entry which is preliminary data.</text>
</comment>
<feature type="compositionally biased region" description="Basic and acidic residues" evidence="1">
    <location>
        <begin position="56"/>
        <end position="65"/>
    </location>
</feature>
<proteinExistence type="predicted"/>
<feature type="compositionally biased region" description="Basic and acidic residues" evidence="1">
    <location>
        <begin position="75"/>
        <end position="89"/>
    </location>
</feature>
<evidence type="ECO:0000313" key="2">
    <source>
        <dbReference type="EMBL" id="PIC40580.1"/>
    </source>
</evidence>
<gene>
    <name evidence="2" type="primary">Cnig_chr_III.g11872</name>
    <name evidence="2" type="ORF">B9Z55_011872</name>
</gene>
<sequence>MVQRAKNEKRSETDHSSSPSRRDRPDTKGSFSSITKGLDRRWSVDEPPAQQALVSEGDRWIEHWNAEVTGEDEEEKKKKDTWMWMERRE</sequence>
<reference evidence="3" key="1">
    <citation type="submission" date="2017-10" db="EMBL/GenBank/DDBJ databases">
        <title>Rapid genome shrinkage in a self-fertile nematode reveals novel sperm competition proteins.</title>
        <authorList>
            <person name="Yin D."/>
            <person name="Schwarz E.M."/>
            <person name="Thomas C.G."/>
            <person name="Felde R.L."/>
            <person name="Korf I.F."/>
            <person name="Cutter A.D."/>
            <person name="Schartner C.M."/>
            <person name="Ralston E.J."/>
            <person name="Meyer B.J."/>
            <person name="Haag E.S."/>
        </authorList>
    </citation>
    <scope>NUCLEOTIDE SEQUENCE [LARGE SCALE GENOMIC DNA]</scope>
    <source>
        <strain evidence="3">JU1422</strain>
    </source>
</reference>
<organism evidence="2 3">
    <name type="scientific">Caenorhabditis nigoni</name>
    <dbReference type="NCBI Taxonomy" id="1611254"/>
    <lineage>
        <taxon>Eukaryota</taxon>
        <taxon>Metazoa</taxon>
        <taxon>Ecdysozoa</taxon>
        <taxon>Nematoda</taxon>
        <taxon>Chromadorea</taxon>
        <taxon>Rhabditida</taxon>
        <taxon>Rhabditina</taxon>
        <taxon>Rhabditomorpha</taxon>
        <taxon>Rhabditoidea</taxon>
        <taxon>Rhabditidae</taxon>
        <taxon>Peloderinae</taxon>
        <taxon>Caenorhabditis</taxon>
    </lineage>
</organism>
<accession>A0A2G5UM13</accession>